<dbReference type="Proteomes" id="UP001185331">
    <property type="component" value="Unassembled WGS sequence"/>
</dbReference>
<comment type="similarity">
    <text evidence="11">Belongs to the NAD-dependent DNA ligase family. LigA subfamily.</text>
</comment>
<dbReference type="PANTHER" id="PTHR23389">
    <property type="entry name" value="CHROMOSOME TRANSMISSION FIDELITY FACTOR 18"/>
    <property type="match status" value="1"/>
</dbReference>
<proteinExistence type="inferred from homology"/>
<evidence type="ECO:0000313" key="15">
    <source>
        <dbReference type="Proteomes" id="UP001185331"/>
    </source>
</evidence>
<dbReference type="GO" id="GO:0006260">
    <property type="term" value="P:DNA replication"/>
    <property type="evidence" value="ECO:0007669"/>
    <property type="project" value="UniProtKB-KW"/>
</dbReference>
<feature type="region of interest" description="Disordered" evidence="12">
    <location>
        <begin position="52"/>
        <end position="73"/>
    </location>
</feature>
<gene>
    <name evidence="11" type="primary">ligA</name>
    <name evidence="14" type="ORF">J2Y00_001980</name>
</gene>
<keyword evidence="8 11" id="KW-0520">NAD</keyword>
<dbReference type="EC" id="6.5.1.2" evidence="11"/>
<dbReference type="GO" id="GO:0005829">
    <property type="term" value="C:cytosol"/>
    <property type="evidence" value="ECO:0007669"/>
    <property type="project" value="TreeGrafter"/>
</dbReference>
<sequence length="685" mass="74240">MTDTLSPTDRHQQLTRELQYHADLYYNQDAPELTDEQYDALMQELRALEAQHPELTTPTSPTQVIGGRAGGTFEKVRHPTPMTSLDNAFSAEQLADFDGRLRRALELPTDAPALPYTCELKVDGLSVNLYYVDGVLQWAATRGDGEIGEIVTANARTLLTPFPETLPGLTGELEVRGEIYMSKADFAAYNAQADADGRPLLKNPRNGAAGGLRQKHAEEARARRLSAVFYALGKRDGVPVQTQWEILGWLDSQGFPTALHLSREVATPEEAAAYHAEIEANRAALPFDVDGTVIKLNSLAQQQAAGFTSRFPRWATAFKFVAEQVETQLEGITVNTGRTGKLAPRATLRPVLLEGSTVTYATLHNEDFIRNLDLRVGDTVILQKAGGVIPEIVRVVLDRRPDGAQPYAFPTHCPDCGHPTERLDGDANTYCLNSQCPSQQFERVRYFASRDVMDLRGMGDAVIEALLREGLIRDAADLYTLSVNDLADLKLAETDGKVRKLGSKNAQKLHGEIQASTTTELWRVIRALGIKHVSEGGSTRFAKAFGTLDAFLTATREQLESVPDVGPTTASSVLDTLATPDMQHFITRLKAAGLNPVNTDAKVGDQLSGLSFVITGTLSKGRDDIKAHLENHGGKVSGSISKKTSYLIAGDGGGSKLDKATSLGVPVLDEAALTEMLAARGVSAP</sequence>
<dbReference type="Gene3D" id="3.30.470.30">
    <property type="entry name" value="DNA ligase/mRNA capping enzyme"/>
    <property type="match status" value="1"/>
</dbReference>
<dbReference type="NCBIfam" id="TIGR00575">
    <property type="entry name" value="dnlj"/>
    <property type="match status" value="1"/>
</dbReference>
<dbReference type="PIRSF" id="PIRSF001604">
    <property type="entry name" value="LigA"/>
    <property type="match status" value="1"/>
</dbReference>
<feature type="binding site" evidence="11">
    <location>
        <begin position="84"/>
        <end position="85"/>
    </location>
    <ligand>
        <name>NAD(+)</name>
        <dbReference type="ChEBI" id="CHEBI:57540"/>
    </ligand>
</feature>
<dbReference type="SUPFAM" id="SSF50249">
    <property type="entry name" value="Nucleic acid-binding proteins"/>
    <property type="match status" value="1"/>
</dbReference>
<feature type="binding site" evidence="11">
    <location>
        <position position="431"/>
    </location>
    <ligand>
        <name>Zn(2+)</name>
        <dbReference type="ChEBI" id="CHEBI:29105"/>
    </ligand>
</feature>
<dbReference type="InterPro" id="IPR010994">
    <property type="entry name" value="RuvA_2-like"/>
</dbReference>
<dbReference type="GO" id="GO:0046872">
    <property type="term" value="F:metal ion binding"/>
    <property type="evidence" value="ECO:0007669"/>
    <property type="project" value="UniProtKB-KW"/>
</dbReference>
<dbReference type="RefSeq" id="WP_309854882.1">
    <property type="nucleotide sequence ID" value="NZ_JAVDQJ010000005.1"/>
</dbReference>
<protein>
    <recommendedName>
        <fullName evidence="11">DNA ligase</fullName>
        <ecNumber evidence="11">6.5.1.2</ecNumber>
    </recommendedName>
    <alternativeName>
        <fullName evidence="11">Polydeoxyribonucleotide synthase [NAD(+)]</fullName>
    </alternativeName>
</protein>
<dbReference type="SUPFAM" id="SSF47781">
    <property type="entry name" value="RuvA domain 2-like"/>
    <property type="match status" value="1"/>
</dbReference>
<dbReference type="InterPro" id="IPR013840">
    <property type="entry name" value="DNAligase_N"/>
</dbReference>
<feature type="binding site" evidence="11">
    <location>
        <position position="319"/>
    </location>
    <ligand>
        <name>NAD(+)</name>
        <dbReference type="ChEBI" id="CHEBI:57540"/>
    </ligand>
</feature>
<dbReference type="GO" id="GO:0006281">
    <property type="term" value="P:DNA repair"/>
    <property type="evidence" value="ECO:0007669"/>
    <property type="project" value="UniProtKB-KW"/>
</dbReference>
<keyword evidence="7 11" id="KW-0460">Magnesium</keyword>
<keyword evidence="2 11" id="KW-0436">Ligase</keyword>
<dbReference type="EMBL" id="JAVDQK010000004">
    <property type="protein sequence ID" value="MDR6218417.1"/>
    <property type="molecule type" value="Genomic_DNA"/>
</dbReference>
<feature type="binding site" evidence="11">
    <location>
        <position position="142"/>
    </location>
    <ligand>
        <name>NAD(+)</name>
        <dbReference type="ChEBI" id="CHEBI:57540"/>
    </ligand>
</feature>
<name>A0AAE3XDC3_9DEIO</name>
<keyword evidence="4 11" id="KW-0479">Metal-binding</keyword>
<dbReference type="Pfam" id="PF12826">
    <property type="entry name" value="HHH_2"/>
    <property type="match status" value="1"/>
</dbReference>
<evidence type="ECO:0000256" key="2">
    <source>
        <dbReference type="ARBA" id="ARBA00022598"/>
    </source>
</evidence>
<feature type="domain" description="BRCT" evidence="13">
    <location>
        <begin position="602"/>
        <end position="685"/>
    </location>
</feature>
<feature type="binding site" evidence="11">
    <location>
        <position position="295"/>
    </location>
    <ligand>
        <name>NAD(+)</name>
        <dbReference type="ChEBI" id="CHEBI:57540"/>
    </ligand>
</feature>
<evidence type="ECO:0000256" key="3">
    <source>
        <dbReference type="ARBA" id="ARBA00022705"/>
    </source>
</evidence>
<dbReference type="Gene3D" id="3.40.50.10190">
    <property type="entry name" value="BRCT domain"/>
    <property type="match status" value="1"/>
</dbReference>
<dbReference type="InterPro" id="IPR013839">
    <property type="entry name" value="DNAligase_adenylation"/>
</dbReference>
<evidence type="ECO:0000313" key="14">
    <source>
        <dbReference type="EMBL" id="MDR6218417.1"/>
    </source>
</evidence>
<dbReference type="Pfam" id="PF00533">
    <property type="entry name" value="BRCT"/>
    <property type="match status" value="1"/>
</dbReference>
<comment type="cofactor">
    <cofactor evidence="11">
        <name>Mg(2+)</name>
        <dbReference type="ChEBI" id="CHEBI:18420"/>
    </cofactor>
    <cofactor evidence="11">
        <name>Mn(2+)</name>
        <dbReference type="ChEBI" id="CHEBI:29035"/>
    </cofactor>
</comment>
<comment type="caution">
    <text evidence="14">The sequence shown here is derived from an EMBL/GenBank/DDBJ whole genome shotgun (WGS) entry which is preliminary data.</text>
</comment>
<dbReference type="InterPro" id="IPR004150">
    <property type="entry name" value="NAD_DNA_ligase_OB"/>
</dbReference>
<evidence type="ECO:0000259" key="13">
    <source>
        <dbReference type="PROSITE" id="PS50172"/>
    </source>
</evidence>
<dbReference type="CDD" id="cd00114">
    <property type="entry name" value="LIGANc"/>
    <property type="match status" value="1"/>
</dbReference>
<evidence type="ECO:0000256" key="6">
    <source>
        <dbReference type="ARBA" id="ARBA00022833"/>
    </source>
</evidence>
<evidence type="ECO:0000256" key="7">
    <source>
        <dbReference type="ARBA" id="ARBA00022842"/>
    </source>
</evidence>
<dbReference type="SMART" id="SM00532">
    <property type="entry name" value="LIGANc"/>
    <property type="match status" value="1"/>
</dbReference>
<feature type="active site" description="N6-AMP-lysine intermediate" evidence="11">
    <location>
        <position position="121"/>
    </location>
</feature>
<feature type="compositionally biased region" description="Polar residues" evidence="12">
    <location>
        <begin position="54"/>
        <end position="63"/>
    </location>
</feature>
<dbReference type="Gene3D" id="1.10.150.20">
    <property type="entry name" value="5' to 3' exonuclease, C-terminal subdomain"/>
    <property type="match status" value="2"/>
</dbReference>
<dbReference type="InterPro" id="IPR001679">
    <property type="entry name" value="DNA_ligase"/>
</dbReference>
<keyword evidence="6 11" id="KW-0862">Zinc</keyword>
<keyword evidence="9 11" id="KW-0234">DNA repair</keyword>
<evidence type="ECO:0000256" key="9">
    <source>
        <dbReference type="ARBA" id="ARBA00023204"/>
    </source>
</evidence>
<dbReference type="SMART" id="SM00292">
    <property type="entry name" value="BRCT"/>
    <property type="match status" value="1"/>
</dbReference>
<dbReference type="Pfam" id="PF03119">
    <property type="entry name" value="DNA_ligase_ZBD"/>
    <property type="match status" value="1"/>
</dbReference>
<feature type="binding site" evidence="11">
    <location>
        <position position="416"/>
    </location>
    <ligand>
        <name>Zn(2+)</name>
        <dbReference type="ChEBI" id="CHEBI:29105"/>
    </ligand>
</feature>
<feature type="binding site" evidence="11">
    <location>
        <position position="436"/>
    </location>
    <ligand>
        <name>Zn(2+)</name>
        <dbReference type="ChEBI" id="CHEBI:29105"/>
    </ligand>
</feature>
<dbReference type="InterPro" id="IPR036420">
    <property type="entry name" value="BRCT_dom_sf"/>
</dbReference>
<accession>A0AAE3XDC3</accession>
<evidence type="ECO:0000256" key="1">
    <source>
        <dbReference type="ARBA" id="ARBA00004067"/>
    </source>
</evidence>
<dbReference type="SMART" id="SM00278">
    <property type="entry name" value="HhH1"/>
    <property type="match status" value="2"/>
</dbReference>
<keyword evidence="3 11" id="KW-0235">DNA replication</keyword>
<dbReference type="PANTHER" id="PTHR23389:SF9">
    <property type="entry name" value="DNA LIGASE"/>
    <property type="match status" value="1"/>
</dbReference>
<comment type="catalytic activity">
    <reaction evidence="10 11">
        <text>NAD(+) + (deoxyribonucleotide)n-3'-hydroxyl + 5'-phospho-(deoxyribonucleotide)m = (deoxyribonucleotide)n+m + AMP + beta-nicotinamide D-nucleotide.</text>
        <dbReference type="EC" id="6.5.1.2"/>
    </reaction>
</comment>
<dbReference type="GO" id="GO:0003677">
    <property type="term" value="F:DNA binding"/>
    <property type="evidence" value="ECO:0007669"/>
    <property type="project" value="InterPro"/>
</dbReference>
<dbReference type="CDD" id="cd17748">
    <property type="entry name" value="BRCT_DNA_ligase_like"/>
    <property type="match status" value="1"/>
</dbReference>
<feature type="binding site" evidence="11">
    <location>
        <position position="413"/>
    </location>
    <ligand>
        <name>Zn(2+)</name>
        <dbReference type="ChEBI" id="CHEBI:29105"/>
    </ligand>
</feature>
<evidence type="ECO:0000256" key="8">
    <source>
        <dbReference type="ARBA" id="ARBA00023027"/>
    </source>
</evidence>
<dbReference type="InterPro" id="IPR004149">
    <property type="entry name" value="Znf_DNAligase_C4"/>
</dbReference>
<dbReference type="PROSITE" id="PS50172">
    <property type="entry name" value="BRCT"/>
    <property type="match status" value="1"/>
</dbReference>
<comment type="function">
    <text evidence="1 11">DNA ligase that catalyzes the formation of phosphodiester linkages between 5'-phosphoryl and 3'-hydroxyl groups in double-stranded DNA using NAD as a coenzyme and as the energy source for the reaction. It is essential for DNA replication and repair of damaged DNA.</text>
</comment>
<feature type="binding site" evidence="11">
    <location>
        <position position="119"/>
    </location>
    <ligand>
        <name>NAD(+)</name>
        <dbReference type="ChEBI" id="CHEBI:57540"/>
    </ligand>
</feature>
<evidence type="ECO:0000256" key="11">
    <source>
        <dbReference type="HAMAP-Rule" id="MF_01588"/>
    </source>
</evidence>
<dbReference type="HAMAP" id="MF_01588">
    <property type="entry name" value="DNA_ligase_A"/>
    <property type="match status" value="1"/>
</dbReference>
<evidence type="ECO:0000256" key="4">
    <source>
        <dbReference type="ARBA" id="ARBA00022723"/>
    </source>
</evidence>
<feature type="binding site" evidence="11">
    <location>
        <position position="178"/>
    </location>
    <ligand>
        <name>NAD(+)</name>
        <dbReference type="ChEBI" id="CHEBI:57540"/>
    </ligand>
</feature>
<dbReference type="InterPro" id="IPR012340">
    <property type="entry name" value="NA-bd_OB-fold"/>
</dbReference>
<feature type="binding site" evidence="11">
    <location>
        <begin position="35"/>
        <end position="39"/>
    </location>
    <ligand>
        <name>NAD(+)</name>
        <dbReference type="ChEBI" id="CHEBI:57540"/>
    </ligand>
</feature>
<reference evidence="14" key="1">
    <citation type="submission" date="2023-07" db="EMBL/GenBank/DDBJ databases">
        <title>Sorghum-associated microbial communities from plants grown in Nebraska, USA.</title>
        <authorList>
            <person name="Schachtman D."/>
        </authorList>
    </citation>
    <scope>NUCLEOTIDE SEQUENCE</scope>
    <source>
        <strain evidence="14">BE330</strain>
    </source>
</reference>
<dbReference type="SUPFAM" id="SSF56091">
    <property type="entry name" value="DNA ligase/mRNA capping enzyme, catalytic domain"/>
    <property type="match status" value="1"/>
</dbReference>
<evidence type="ECO:0000256" key="12">
    <source>
        <dbReference type="SAM" id="MobiDB-lite"/>
    </source>
</evidence>
<dbReference type="InterPro" id="IPR001357">
    <property type="entry name" value="BRCT_dom"/>
</dbReference>
<evidence type="ECO:0000256" key="10">
    <source>
        <dbReference type="ARBA" id="ARBA00034005"/>
    </source>
</evidence>
<dbReference type="SUPFAM" id="SSF52113">
    <property type="entry name" value="BRCT domain"/>
    <property type="match status" value="1"/>
</dbReference>
<dbReference type="InterPro" id="IPR003583">
    <property type="entry name" value="Hlx-hairpin-Hlx_DNA-bd_motif"/>
</dbReference>
<dbReference type="Pfam" id="PF22745">
    <property type="entry name" value="Nlig-Ia"/>
    <property type="match status" value="1"/>
</dbReference>
<dbReference type="Gene3D" id="1.10.287.610">
    <property type="entry name" value="Helix hairpin bin"/>
    <property type="match status" value="1"/>
</dbReference>
<dbReference type="GO" id="GO:0003911">
    <property type="term" value="F:DNA ligase (NAD+) activity"/>
    <property type="evidence" value="ECO:0007669"/>
    <property type="project" value="UniProtKB-UniRule"/>
</dbReference>
<dbReference type="Gene3D" id="2.40.50.140">
    <property type="entry name" value="Nucleic acid-binding proteins"/>
    <property type="match status" value="1"/>
</dbReference>
<organism evidence="14 15">
    <name type="scientific">Deinococcus soli</name>
    <name type="common">ex Cha et al. 2016</name>
    <dbReference type="NCBI Taxonomy" id="1309411"/>
    <lineage>
        <taxon>Bacteria</taxon>
        <taxon>Thermotogati</taxon>
        <taxon>Deinococcota</taxon>
        <taxon>Deinococci</taxon>
        <taxon>Deinococcales</taxon>
        <taxon>Deinococcaceae</taxon>
        <taxon>Deinococcus</taxon>
    </lineage>
</organism>
<keyword evidence="5 11" id="KW-0227">DNA damage</keyword>
<dbReference type="InterPro" id="IPR041663">
    <property type="entry name" value="DisA/LigA_HHH"/>
</dbReference>
<dbReference type="Pfam" id="PF01653">
    <property type="entry name" value="DNA_ligase_aden"/>
    <property type="match status" value="1"/>
</dbReference>
<dbReference type="NCBIfam" id="NF005932">
    <property type="entry name" value="PRK07956.1"/>
    <property type="match status" value="1"/>
</dbReference>
<dbReference type="AlphaFoldDB" id="A0AAE3XDC3"/>
<dbReference type="Gene3D" id="6.20.10.30">
    <property type="match status" value="1"/>
</dbReference>
<evidence type="ECO:0000256" key="5">
    <source>
        <dbReference type="ARBA" id="ARBA00022763"/>
    </source>
</evidence>
<dbReference type="Pfam" id="PF03120">
    <property type="entry name" value="OB_DNA_ligase"/>
    <property type="match status" value="1"/>
</dbReference>
<keyword evidence="11" id="KW-0464">Manganese</keyword>